<gene>
    <name evidence="4" type="ORF">B4088_0911</name>
</gene>
<dbReference type="GO" id="GO:0016787">
    <property type="term" value="F:hydrolase activity"/>
    <property type="evidence" value="ECO:0007669"/>
    <property type="project" value="UniProtKB-KW"/>
</dbReference>
<evidence type="ECO:0000256" key="1">
    <source>
        <dbReference type="ARBA" id="ARBA00010702"/>
    </source>
</evidence>
<feature type="binding site" evidence="3">
    <location>
        <position position="58"/>
    </location>
    <ligand>
        <name>Mg(2+)</name>
        <dbReference type="ChEBI" id="CHEBI:18420"/>
        <label>1</label>
    </ligand>
</feature>
<evidence type="ECO:0000313" key="5">
    <source>
        <dbReference type="Proteomes" id="UP000076482"/>
    </source>
</evidence>
<dbReference type="RefSeq" id="WP_063260080.1">
    <property type="nucleotide sequence ID" value="NZ_LJKE01000020.1"/>
</dbReference>
<keyword evidence="2 4" id="KW-0378">Hydrolase</keyword>
<reference evidence="4 5" key="1">
    <citation type="submission" date="2015-09" db="EMBL/GenBank/DDBJ databases">
        <title>Bacillus cereus food isolates.</title>
        <authorList>
            <person name="Boekhorst J."/>
        </authorList>
    </citation>
    <scope>NUCLEOTIDE SEQUENCE [LARGE SCALE GENOMIC DNA]</scope>
    <source>
        <strain evidence="4 5">B4088</strain>
    </source>
</reference>
<dbReference type="EMBL" id="LJKE01000020">
    <property type="protein sequence ID" value="KZD71181.1"/>
    <property type="molecule type" value="Genomic_DNA"/>
</dbReference>
<proteinExistence type="inferred from homology"/>
<accession>A0A164QE10</accession>
<organism evidence="4 5">
    <name type="scientific">Bacillus cereus</name>
    <dbReference type="NCBI Taxonomy" id="1396"/>
    <lineage>
        <taxon>Bacteria</taxon>
        <taxon>Bacillati</taxon>
        <taxon>Bacillota</taxon>
        <taxon>Bacilli</taxon>
        <taxon>Bacillales</taxon>
        <taxon>Bacillaceae</taxon>
        <taxon>Bacillus</taxon>
        <taxon>Bacillus cereus group</taxon>
    </lineage>
</organism>
<dbReference type="InterPro" id="IPR050792">
    <property type="entry name" value="ADP-ribosylglycohydrolase"/>
</dbReference>
<keyword evidence="3" id="KW-0460">Magnesium</keyword>
<feature type="binding site" evidence="3">
    <location>
        <position position="57"/>
    </location>
    <ligand>
        <name>Mg(2+)</name>
        <dbReference type="ChEBI" id="CHEBI:18420"/>
        <label>1</label>
    </ligand>
</feature>
<keyword evidence="3" id="KW-0479">Metal-binding</keyword>
<dbReference type="InterPro" id="IPR036705">
    <property type="entry name" value="Ribosyl_crysJ1_sf"/>
</dbReference>
<comment type="similarity">
    <text evidence="1">Belongs to the ADP-ribosylglycohydrolase family.</text>
</comment>
<dbReference type="GO" id="GO:0046872">
    <property type="term" value="F:metal ion binding"/>
    <property type="evidence" value="ECO:0007669"/>
    <property type="project" value="UniProtKB-KW"/>
</dbReference>
<dbReference type="Proteomes" id="UP000076482">
    <property type="component" value="Unassembled WGS sequence"/>
</dbReference>
<dbReference type="PANTHER" id="PTHR16222:SF24">
    <property type="entry name" value="ADP-RIBOSYLHYDROLASE ARH3"/>
    <property type="match status" value="1"/>
</dbReference>
<feature type="binding site" evidence="3">
    <location>
        <position position="248"/>
    </location>
    <ligand>
        <name>Mg(2+)</name>
        <dbReference type="ChEBI" id="CHEBI:18420"/>
        <label>1</label>
    </ligand>
</feature>
<dbReference type="SUPFAM" id="SSF101478">
    <property type="entry name" value="ADP-ribosylglycohydrolase"/>
    <property type="match status" value="1"/>
</dbReference>
<dbReference type="Gene3D" id="1.10.4080.10">
    <property type="entry name" value="ADP-ribosylation/Crystallin J1"/>
    <property type="match status" value="1"/>
</dbReference>
<dbReference type="InterPro" id="IPR005502">
    <property type="entry name" value="Ribosyl_crysJ1"/>
</dbReference>
<dbReference type="PATRIC" id="fig|1396.535.peg.980"/>
<name>A0A164QE10_BACCE</name>
<comment type="cofactor">
    <cofactor evidence="3">
        <name>Mg(2+)</name>
        <dbReference type="ChEBI" id="CHEBI:18420"/>
    </cofactor>
    <text evidence="3">Binds 2 magnesium ions per subunit.</text>
</comment>
<sequence>MKREDRIKGALYGIAVGDALGVTTEFMKPEDIIEKYGKVTEITGGGLYNTWRKGEWSDDTEMTLLVLQGLLDNTEDPIPHIGQHFAEWLATKPKDVGNTIRYAYTIYNMYNDWFEATKVAHEMLMGETAGNGSLMRTLPIALIYKELPKIVELSEKQSKMTHFSDEAAEACVIYNKIAFRLINGGDLKESILSIIKGTKYNSIIRSQARFNPDGYVVNTLSWALILLLYTNSFEEAIIQAVNMGYDSDTLASVTGGLAGIYYGFDAIPNRWTEDLLKRDTLEDFIGRI</sequence>
<dbReference type="PANTHER" id="PTHR16222">
    <property type="entry name" value="ADP-RIBOSYLGLYCOHYDROLASE"/>
    <property type="match status" value="1"/>
</dbReference>
<evidence type="ECO:0000256" key="2">
    <source>
        <dbReference type="ARBA" id="ARBA00022801"/>
    </source>
</evidence>
<evidence type="ECO:0000256" key="3">
    <source>
        <dbReference type="PIRSR" id="PIRSR605502-1"/>
    </source>
</evidence>
<evidence type="ECO:0000313" key="4">
    <source>
        <dbReference type="EMBL" id="KZD71181.1"/>
    </source>
</evidence>
<protein>
    <submittedName>
        <fullName evidence="4">ADP-ribosylglycohydrolase</fullName>
    </submittedName>
</protein>
<feature type="binding site" evidence="3">
    <location>
        <position position="249"/>
    </location>
    <ligand>
        <name>Mg(2+)</name>
        <dbReference type="ChEBI" id="CHEBI:18420"/>
        <label>1</label>
    </ligand>
</feature>
<dbReference type="AlphaFoldDB" id="A0A164QE10"/>
<comment type="caution">
    <text evidence="4">The sequence shown here is derived from an EMBL/GenBank/DDBJ whole genome shotgun (WGS) entry which is preliminary data.</text>
</comment>
<dbReference type="Pfam" id="PF03747">
    <property type="entry name" value="ADP_ribosyl_GH"/>
    <property type="match status" value="1"/>
</dbReference>
<feature type="binding site" evidence="3">
    <location>
        <position position="246"/>
    </location>
    <ligand>
        <name>Mg(2+)</name>
        <dbReference type="ChEBI" id="CHEBI:18420"/>
        <label>1</label>
    </ligand>
</feature>
<feature type="binding site" evidence="3">
    <location>
        <position position="59"/>
    </location>
    <ligand>
        <name>Mg(2+)</name>
        <dbReference type="ChEBI" id="CHEBI:18420"/>
        <label>1</label>
    </ligand>
</feature>